<keyword evidence="2" id="KW-0472">Membrane</keyword>
<evidence type="ECO:0008006" key="5">
    <source>
        <dbReference type="Google" id="ProtNLM"/>
    </source>
</evidence>
<evidence type="ECO:0000256" key="1">
    <source>
        <dbReference type="SAM" id="MobiDB-lite"/>
    </source>
</evidence>
<feature type="compositionally biased region" description="Basic and acidic residues" evidence="1">
    <location>
        <begin position="1"/>
        <end position="22"/>
    </location>
</feature>
<protein>
    <recommendedName>
        <fullName evidence="5">Stress-associated endoplasmic reticulum protein</fullName>
    </recommendedName>
</protein>
<gene>
    <name evidence="3" type="ORF">DNF11_0138</name>
</gene>
<keyword evidence="2" id="KW-0812">Transmembrane</keyword>
<name>A0A3G2S1S1_MALR7</name>
<dbReference type="EMBL" id="CP033148">
    <property type="protein sequence ID" value="AYO41088.1"/>
    <property type="molecule type" value="Genomic_DNA"/>
</dbReference>
<organism evidence="3 4">
    <name type="scientific">Malassezia restricta (strain ATCC 96810 / NBRC 103918 / CBS 7877)</name>
    <name type="common">Seborrheic dermatitis infection agent</name>
    <dbReference type="NCBI Taxonomy" id="425264"/>
    <lineage>
        <taxon>Eukaryota</taxon>
        <taxon>Fungi</taxon>
        <taxon>Dikarya</taxon>
        <taxon>Basidiomycota</taxon>
        <taxon>Ustilaginomycotina</taxon>
        <taxon>Malasseziomycetes</taxon>
        <taxon>Malasseziales</taxon>
        <taxon>Malasseziaceae</taxon>
        <taxon>Malassezia</taxon>
    </lineage>
</organism>
<evidence type="ECO:0000256" key="2">
    <source>
        <dbReference type="SAM" id="Phobius"/>
    </source>
</evidence>
<dbReference type="Proteomes" id="UP000269793">
    <property type="component" value="Chromosome I"/>
</dbReference>
<feature type="transmembrane region" description="Helical" evidence="2">
    <location>
        <begin position="58"/>
        <end position="80"/>
    </location>
</feature>
<accession>A0A3G2S1S1</accession>
<dbReference type="VEuPathDB" id="FungiDB:DNF11_0138"/>
<reference evidence="3 4" key="1">
    <citation type="submission" date="2018-10" db="EMBL/GenBank/DDBJ databases">
        <title>Complete genome sequence of Malassezia restricta CBS 7877.</title>
        <authorList>
            <person name="Morand S.C."/>
            <person name="Bertignac M."/>
            <person name="Iltis A."/>
            <person name="Kolder I."/>
            <person name="Pirovano W."/>
            <person name="Jourdain R."/>
            <person name="Clavaud C."/>
        </authorList>
    </citation>
    <scope>NUCLEOTIDE SEQUENCE [LARGE SCALE GENOMIC DNA]</scope>
    <source>
        <strain evidence="3 4">CBS 7877</strain>
    </source>
</reference>
<feature type="region of interest" description="Disordered" evidence="1">
    <location>
        <begin position="1"/>
        <end position="52"/>
    </location>
</feature>
<dbReference type="AlphaFoldDB" id="A0A3G2S1S1"/>
<proteinExistence type="predicted"/>
<evidence type="ECO:0000313" key="3">
    <source>
        <dbReference type="EMBL" id="AYO41088.1"/>
    </source>
</evidence>
<sequence length="86" mass="9752">MPSARDIHARNERFAKKARDTQGLRNTSGKNKRGLVKAPAQESEQQEQVPRASPAVRYLAIFLIFVLLGGFVMEMLSLFMRSFSRV</sequence>
<keyword evidence="4" id="KW-1185">Reference proteome</keyword>
<evidence type="ECO:0000313" key="4">
    <source>
        <dbReference type="Proteomes" id="UP000269793"/>
    </source>
</evidence>
<keyword evidence="2" id="KW-1133">Transmembrane helix</keyword>